<keyword evidence="4" id="KW-1015">Disulfide bond</keyword>
<evidence type="ECO:0000256" key="3">
    <source>
        <dbReference type="ARBA" id="ARBA00023295"/>
    </source>
</evidence>
<dbReference type="InterPro" id="IPR002241">
    <property type="entry name" value="Glyco_hydro_27"/>
</dbReference>
<dbReference type="PANTHER" id="PTHR11452:SF83">
    <property type="entry name" value="ALPHA-GALACTOSIDASE"/>
    <property type="match status" value="1"/>
</dbReference>
<evidence type="ECO:0000313" key="6">
    <source>
        <dbReference type="EMBL" id="KAJ8928676.1"/>
    </source>
</evidence>
<evidence type="ECO:0000256" key="1">
    <source>
        <dbReference type="ARBA" id="ARBA00009743"/>
    </source>
</evidence>
<dbReference type="EC" id="3.2.1.-" evidence="4"/>
<accession>A0AAV8WSF4</accession>
<dbReference type="Pfam" id="PF16499">
    <property type="entry name" value="Melibiase_2"/>
    <property type="match status" value="1"/>
</dbReference>
<dbReference type="Proteomes" id="UP001162156">
    <property type="component" value="Unassembled WGS sequence"/>
</dbReference>
<evidence type="ECO:0000256" key="2">
    <source>
        <dbReference type="ARBA" id="ARBA00022801"/>
    </source>
</evidence>
<dbReference type="GO" id="GO:0004557">
    <property type="term" value="F:alpha-galactosidase activity"/>
    <property type="evidence" value="ECO:0007669"/>
    <property type="project" value="TreeGrafter"/>
</dbReference>
<dbReference type="InterPro" id="IPR013785">
    <property type="entry name" value="Aldolase_TIM"/>
</dbReference>
<dbReference type="Gene3D" id="3.20.20.70">
    <property type="entry name" value="Aldolase class I"/>
    <property type="match status" value="1"/>
</dbReference>
<comment type="subunit">
    <text evidence="4">Homodimer.</text>
</comment>
<dbReference type="FunFam" id="3.20.20.70:FF:000197">
    <property type="entry name" value="Alpha-galactosidase"/>
    <property type="match status" value="1"/>
</dbReference>
<keyword evidence="7" id="KW-1185">Reference proteome</keyword>
<dbReference type="InterPro" id="IPR013780">
    <property type="entry name" value="Glyco_hydro_b"/>
</dbReference>
<dbReference type="PANTHER" id="PTHR11452">
    <property type="entry name" value="ALPHA-GALACTOSIDASE/ALPHA-N-ACETYLGALACTOSAMINIDASE"/>
    <property type="match status" value="1"/>
</dbReference>
<dbReference type="GO" id="GO:0005737">
    <property type="term" value="C:cytoplasm"/>
    <property type="evidence" value="ECO:0007669"/>
    <property type="project" value="TreeGrafter"/>
</dbReference>
<dbReference type="GO" id="GO:0009311">
    <property type="term" value="P:oligosaccharide metabolic process"/>
    <property type="evidence" value="ECO:0007669"/>
    <property type="project" value="TreeGrafter"/>
</dbReference>
<comment type="similarity">
    <text evidence="1 4">Belongs to the glycosyl hydrolase 27 family.</text>
</comment>
<evidence type="ECO:0000256" key="5">
    <source>
        <dbReference type="SAM" id="SignalP"/>
    </source>
</evidence>
<dbReference type="GO" id="GO:0016139">
    <property type="term" value="P:glycoside catabolic process"/>
    <property type="evidence" value="ECO:0007669"/>
    <property type="project" value="TreeGrafter"/>
</dbReference>
<feature type="chain" id="PRO_5043989883" description="Alpha-galactosidase" evidence="5">
    <location>
        <begin position="23"/>
        <end position="369"/>
    </location>
</feature>
<dbReference type="PRINTS" id="PR00740">
    <property type="entry name" value="GLHYDRLASE27"/>
</dbReference>
<evidence type="ECO:0000313" key="7">
    <source>
        <dbReference type="Proteomes" id="UP001162156"/>
    </source>
</evidence>
<dbReference type="InterPro" id="IPR000111">
    <property type="entry name" value="Glyco_hydro_27/36_CS"/>
</dbReference>
<dbReference type="CDD" id="cd14792">
    <property type="entry name" value="GH27"/>
    <property type="match status" value="1"/>
</dbReference>
<dbReference type="SUPFAM" id="SSF51445">
    <property type="entry name" value="(Trans)glycosidases"/>
    <property type="match status" value="1"/>
</dbReference>
<sequence length="369" mass="41927">MYTITCGLFLIVLFGIASKVESLDNGLALTPPMGWMHWQRFRCLTDCNAYPDECISEKLFRTMADHLVSDGYLEAGYEYVIIDDCWASKERDNNSRLQPDPDRFPNGIKELSDYIHSKGLKFGIYGDYGTKTCAGYPGSIDHLELDAQTFAEWGVDYLKLDGCYADEEEMEEGYTEMGKYLNETGRPISNYTKLSETCNLWRNWDDIDDAWANVTSILSWFSKNQNRIASFSGPGHWNDPDMLIIGNYGLSYEQSKAQMAIWAIMAAPLIMSVDLRTIEPKFRDILLSKDIIAVNQDPLGIQGQLVLTKSKIDIWTKPIIPTVNGSNSYAIGLLSHRVDGYPYRLNFTLSELNLTYINGYTLKVKYLTL</sequence>
<proteinExistence type="inferred from homology"/>
<name>A0AAV8WSF4_9CUCU</name>
<feature type="signal peptide" evidence="5">
    <location>
        <begin position="1"/>
        <end position="22"/>
    </location>
</feature>
<dbReference type="EMBL" id="JANEYF010005298">
    <property type="protein sequence ID" value="KAJ8928676.1"/>
    <property type="molecule type" value="Genomic_DNA"/>
</dbReference>
<keyword evidence="2 4" id="KW-0378">Hydrolase</keyword>
<evidence type="ECO:0000256" key="4">
    <source>
        <dbReference type="RuleBase" id="RU361168"/>
    </source>
</evidence>
<protein>
    <recommendedName>
        <fullName evidence="4">Alpha-galactosidase</fullName>
        <ecNumber evidence="4">3.2.1.-</ecNumber>
    </recommendedName>
</protein>
<dbReference type="SUPFAM" id="SSF51011">
    <property type="entry name" value="Glycosyl hydrolase domain"/>
    <property type="match status" value="1"/>
</dbReference>
<comment type="caution">
    <text evidence="6">The sequence shown here is derived from an EMBL/GenBank/DDBJ whole genome shotgun (WGS) entry which is preliminary data.</text>
</comment>
<keyword evidence="5" id="KW-0732">Signal</keyword>
<dbReference type="AlphaFoldDB" id="A0AAV8WSF4"/>
<keyword evidence="3 4" id="KW-0326">Glycosidase</keyword>
<dbReference type="PROSITE" id="PS00512">
    <property type="entry name" value="ALPHA_GALACTOSIDASE"/>
    <property type="match status" value="1"/>
</dbReference>
<reference evidence="6" key="1">
    <citation type="journal article" date="2023" name="Insect Mol. Biol.">
        <title>Genome sequencing provides insights into the evolution of gene families encoding plant cell wall-degrading enzymes in longhorned beetles.</title>
        <authorList>
            <person name="Shin N.R."/>
            <person name="Okamura Y."/>
            <person name="Kirsch R."/>
            <person name="Pauchet Y."/>
        </authorList>
    </citation>
    <scope>NUCLEOTIDE SEQUENCE</scope>
    <source>
        <strain evidence="6">RBIC_L_NR</strain>
    </source>
</reference>
<dbReference type="InterPro" id="IPR017853">
    <property type="entry name" value="GH"/>
</dbReference>
<dbReference type="Gene3D" id="2.60.40.1180">
    <property type="entry name" value="Golgi alpha-mannosidase II"/>
    <property type="match status" value="1"/>
</dbReference>
<gene>
    <name evidence="6" type="ORF">NQ314_018729</name>
</gene>
<organism evidence="6 7">
    <name type="scientific">Rhamnusium bicolor</name>
    <dbReference type="NCBI Taxonomy" id="1586634"/>
    <lineage>
        <taxon>Eukaryota</taxon>
        <taxon>Metazoa</taxon>
        <taxon>Ecdysozoa</taxon>
        <taxon>Arthropoda</taxon>
        <taxon>Hexapoda</taxon>
        <taxon>Insecta</taxon>
        <taxon>Pterygota</taxon>
        <taxon>Neoptera</taxon>
        <taxon>Endopterygota</taxon>
        <taxon>Coleoptera</taxon>
        <taxon>Polyphaga</taxon>
        <taxon>Cucujiformia</taxon>
        <taxon>Chrysomeloidea</taxon>
        <taxon>Cerambycidae</taxon>
        <taxon>Lepturinae</taxon>
        <taxon>Rhagiini</taxon>
        <taxon>Rhamnusium</taxon>
    </lineage>
</organism>